<dbReference type="Pfam" id="PF02311">
    <property type="entry name" value="AraC_binding"/>
    <property type="match status" value="1"/>
</dbReference>
<name>A0ABX9AQT6_9ENTR</name>
<dbReference type="Gene3D" id="1.10.10.60">
    <property type="entry name" value="Homeodomain-like"/>
    <property type="match status" value="2"/>
</dbReference>
<evidence type="ECO:0000259" key="6">
    <source>
        <dbReference type="PROSITE" id="PS01124"/>
    </source>
</evidence>
<dbReference type="SMART" id="SM00342">
    <property type="entry name" value="HTH_ARAC"/>
    <property type="match status" value="1"/>
</dbReference>
<accession>A0ABX9AQT6</accession>
<keyword evidence="2" id="KW-0238">DNA-binding</keyword>
<dbReference type="InterPro" id="IPR020449">
    <property type="entry name" value="Tscrpt_reg_AraC-type_HTH"/>
</dbReference>
<sequence length="288" mass="32791">MSKSTPREQAQYHRLEAFGGLEMLQARYYRQRFSRHVHDTFCVGVIEEGAQRFYRTGGEHVAPQGDIILVNADDVHTGCSARENGWAYRAIYPHPDLFRAISQDLHHAEGTVPWFPDAVLHDPGLAQQLQMAFRLLAQPGNTLLKETLLFSSLSWLMLRYSKTRRPPRPLPFSELRVLQTKMLLDDTPEQEWSLTTLAAMAELSPWHYLRQFKALVGIPPHAYQVQARLRKAKTLMLHGHALAAVSSQCGFSDHSHFTRHFKNAFGATPGSFIQSIVWDHSTREPLLG</sequence>
<keyword evidence="3" id="KW-0010">Activator</keyword>
<evidence type="ECO:0000313" key="8">
    <source>
        <dbReference type="Proteomes" id="UP000825886"/>
    </source>
</evidence>
<dbReference type="PROSITE" id="PS00041">
    <property type="entry name" value="HTH_ARAC_FAMILY_1"/>
    <property type="match status" value="1"/>
</dbReference>
<dbReference type="PANTHER" id="PTHR46796:SF2">
    <property type="entry name" value="TRANSCRIPTIONAL REGULATORY PROTEIN"/>
    <property type="match status" value="1"/>
</dbReference>
<proteinExistence type="predicted"/>
<dbReference type="Pfam" id="PF12833">
    <property type="entry name" value="HTH_18"/>
    <property type="match status" value="1"/>
</dbReference>
<dbReference type="InterPro" id="IPR037923">
    <property type="entry name" value="HTH-like"/>
</dbReference>
<evidence type="ECO:0000256" key="5">
    <source>
        <dbReference type="ARBA" id="ARBA00044978"/>
    </source>
</evidence>
<evidence type="ECO:0000256" key="3">
    <source>
        <dbReference type="ARBA" id="ARBA00023159"/>
    </source>
</evidence>
<dbReference type="InterPro" id="IPR018060">
    <property type="entry name" value="HTH_AraC"/>
</dbReference>
<dbReference type="InterPro" id="IPR050204">
    <property type="entry name" value="AraC_XylS_family_regulators"/>
</dbReference>
<evidence type="ECO:0000313" key="7">
    <source>
        <dbReference type="EMBL" id="QZN97528.1"/>
    </source>
</evidence>
<dbReference type="SUPFAM" id="SSF46689">
    <property type="entry name" value="Homeodomain-like"/>
    <property type="match status" value="2"/>
</dbReference>
<dbReference type="InterPro" id="IPR018062">
    <property type="entry name" value="HTH_AraC-typ_CS"/>
</dbReference>
<dbReference type="SUPFAM" id="SSF51215">
    <property type="entry name" value="Regulatory protein AraC"/>
    <property type="match status" value="1"/>
</dbReference>
<evidence type="ECO:0000256" key="1">
    <source>
        <dbReference type="ARBA" id="ARBA00023015"/>
    </source>
</evidence>
<keyword evidence="4" id="KW-0804">Transcription</keyword>
<evidence type="ECO:0000256" key="4">
    <source>
        <dbReference type="ARBA" id="ARBA00023163"/>
    </source>
</evidence>
<dbReference type="Proteomes" id="UP000825886">
    <property type="component" value="Chromosome"/>
</dbReference>
<protein>
    <recommendedName>
        <fullName evidence="5">Arabinose operon regulatory protein</fullName>
    </recommendedName>
</protein>
<gene>
    <name evidence="7" type="ORF">K6K13_09490</name>
</gene>
<evidence type="ECO:0000256" key="2">
    <source>
        <dbReference type="ARBA" id="ARBA00023125"/>
    </source>
</evidence>
<dbReference type="PANTHER" id="PTHR46796">
    <property type="entry name" value="HTH-TYPE TRANSCRIPTIONAL ACTIVATOR RHAS-RELATED"/>
    <property type="match status" value="1"/>
</dbReference>
<keyword evidence="8" id="KW-1185">Reference proteome</keyword>
<reference evidence="7 8" key="1">
    <citation type="submission" date="2021-08" db="EMBL/GenBank/DDBJ databases">
        <title>Culture and genomic analysis of Symbiopectobacterium purcellii sp. nov. gen. nov., isolated from the leafhopper Empoasca decipiens.</title>
        <authorList>
            <person name="Nadal-Jimenez P."/>
            <person name="Siozios S."/>
            <person name="Halliday N."/>
            <person name="Camara M."/>
            <person name="Hurst G.D.D."/>
        </authorList>
    </citation>
    <scope>NUCLEOTIDE SEQUENCE [LARGE SCALE GENOMIC DNA]</scope>
    <source>
        <strain evidence="7 8">SyEd1</strain>
    </source>
</reference>
<dbReference type="PROSITE" id="PS01124">
    <property type="entry name" value="HTH_ARAC_FAMILY_2"/>
    <property type="match status" value="1"/>
</dbReference>
<organism evidence="7 8">
    <name type="scientific">Symbiopectobacterium purcellii</name>
    <dbReference type="NCBI Taxonomy" id="2871826"/>
    <lineage>
        <taxon>Bacteria</taxon>
        <taxon>Pseudomonadati</taxon>
        <taxon>Pseudomonadota</taxon>
        <taxon>Gammaproteobacteria</taxon>
        <taxon>Enterobacterales</taxon>
        <taxon>Enterobacteriaceae</taxon>
    </lineage>
</organism>
<dbReference type="InterPro" id="IPR003313">
    <property type="entry name" value="AraC-bd"/>
</dbReference>
<dbReference type="InterPro" id="IPR009057">
    <property type="entry name" value="Homeodomain-like_sf"/>
</dbReference>
<dbReference type="PRINTS" id="PR00032">
    <property type="entry name" value="HTHARAC"/>
</dbReference>
<dbReference type="RefSeq" id="WP_222160565.1">
    <property type="nucleotide sequence ID" value="NZ_CP081864.1"/>
</dbReference>
<feature type="domain" description="HTH araC/xylS-type" evidence="6">
    <location>
        <begin position="178"/>
        <end position="275"/>
    </location>
</feature>
<keyword evidence="1" id="KW-0805">Transcription regulation</keyword>
<dbReference type="EMBL" id="CP081864">
    <property type="protein sequence ID" value="QZN97528.1"/>
    <property type="molecule type" value="Genomic_DNA"/>
</dbReference>